<reference evidence="1" key="2">
    <citation type="submission" date="2020-06" db="EMBL/GenBank/DDBJ databases">
        <title>Helianthus annuus Genome sequencing and assembly Release 2.</title>
        <authorList>
            <person name="Gouzy J."/>
            <person name="Langlade N."/>
            <person name="Munos S."/>
        </authorList>
    </citation>
    <scope>NUCLEOTIDE SEQUENCE</scope>
    <source>
        <tissue evidence="1">Leaves</tissue>
    </source>
</reference>
<gene>
    <name evidence="1" type="ORF">HanXRQr2_Chr01g0011301</name>
</gene>
<dbReference type="Proteomes" id="UP000215914">
    <property type="component" value="Unassembled WGS sequence"/>
</dbReference>
<protein>
    <submittedName>
        <fullName evidence="1">Uncharacterized protein</fullName>
    </submittedName>
</protein>
<dbReference type="AlphaFoldDB" id="A0A9K3JUH9"/>
<proteinExistence type="predicted"/>
<sequence>MIFVLPQQQLQKSHQRRVLGLHHHPLVLMWQQQRLHLHRLELASGAAPLTFSSSPNYPGLWLRIPGRISCKSVKKNIIKK</sequence>
<name>A0A9K3JUH9_HELAN</name>
<evidence type="ECO:0000313" key="1">
    <source>
        <dbReference type="EMBL" id="KAF5821223.1"/>
    </source>
</evidence>
<dbReference type="EMBL" id="MNCJ02000316">
    <property type="protein sequence ID" value="KAF5821223.1"/>
    <property type="molecule type" value="Genomic_DNA"/>
</dbReference>
<organism evidence="1 2">
    <name type="scientific">Helianthus annuus</name>
    <name type="common">Common sunflower</name>
    <dbReference type="NCBI Taxonomy" id="4232"/>
    <lineage>
        <taxon>Eukaryota</taxon>
        <taxon>Viridiplantae</taxon>
        <taxon>Streptophyta</taxon>
        <taxon>Embryophyta</taxon>
        <taxon>Tracheophyta</taxon>
        <taxon>Spermatophyta</taxon>
        <taxon>Magnoliopsida</taxon>
        <taxon>eudicotyledons</taxon>
        <taxon>Gunneridae</taxon>
        <taxon>Pentapetalae</taxon>
        <taxon>asterids</taxon>
        <taxon>campanulids</taxon>
        <taxon>Asterales</taxon>
        <taxon>Asteraceae</taxon>
        <taxon>Asteroideae</taxon>
        <taxon>Heliantheae alliance</taxon>
        <taxon>Heliantheae</taxon>
        <taxon>Helianthus</taxon>
    </lineage>
</organism>
<dbReference type="Gramene" id="mRNA:HanXRQr2_Chr01g0011301">
    <property type="protein sequence ID" value="mRNA:HanXRQr2_Chr01g0011301"/>
    <property type="gene ID" value="HanXRQr2_Chr01g0011301"/>
</dbReference>
<evidence type="ECO:0000313" key="2">
    <source>
        <dbReference type="Proteomes" id="UP000215914"/>
    </source>
</evidence>
<keyword evidence="2" id="KW-1185">Reference proteome</keyword>
<reference evidence="1" key="1">
    <citation type="journal article" date="2017" name="Nature">
        <title>The sunflower genome provides insights into oil metabolism, flowering and Asterid evolution.</title>
        <authorList>
            <person name="Badouin H."/>
            <person name="Gouzy J."/>
            <person name="Grassa C.J."/>
            <person name="Murat F."/>
            <person name="Staton S.E."/>
            <person name="Cottret L."/>
            <person name="Lelandais-Briere C."/>
            <person name="Owens G.L."/>
            <person name="Carrere S."/>
            <person name="Mayjonade B."/>
            <person name="Legrand L."/>
            <person name="Gill N."/>
            <person name="Kane N.C."/>
            <person name="Bowers J.E."/>
            <person name="Hubner S."/>
            <person name="Bellec A."/>
            <person name="Berard A."/>
            <person name="Berges H."/>
            <person name="Blanchet N."/>
            <person name="Boniface M.C."/>
            <person name="Brunel D."/>
            <person name="Catrice O."/>
            <person name="Chaidir N."/>
            <person name="Claudel C."/>
            <person name="Donnadieu C."/>
            <person name="Faraut T."/>
            <person name="Fievet G."/>
            <person name="Helmstetter N."/>
            <person name="King M."/>
            <person name="Knapp S.J."/>
            <person name="Lai Z."/>
            <person name="Le Paslier M.C."/>
            <person name="Lippi Y."/>
            <person name="Lorenzon L."/>
            <person name="Mandel J.R."/>
            <person name="Marage G."/>
            <person name="Marchand G."/>
            <person name="Marquand E."/>
            <person name="Bret-Mestries E."/>
            <person name="Morien E."/>
            <person name="Nambeesan S."/>
            <person name="Nguyen T."/>
            <person name="Pegot-Espagnet P."/>
            <person name="Pouilly N."/>
            <person name="Raftis F."/>
            <person name="Sallet E."/>
            <person name="Schiex T."/>
            <person name="Thomas J."/>
            <person name="Vandecasteele C."/>
            <person name="Vares D."/>
            <person name="Vear F."/>
            <person name="Vautrin S."/>
            <person name="Crespi M."/>
            <person name="Mangin B."/>
            <person name="Burke J.M."/>
            <person name="Salse J."/>
            <person name="Munos S."/>
            <person name="Vincourt P."/>
            <person name="Rieseberg L.H."/>
            <person name="Langlade N.B."/>
        </authorList>
    </citation>
    <scope>NUCLEOTIDE SEQUENCE</scope>
    <source>
        <tissue evidence="1">Leaves</tissue>
    </source>
</reference>
<comment type="caution">
    <text evidence="1">The sequence shown here is derived from an EMBL/GenBank/DDBJ whole genome shotgun (WGS) entry which is preliminary data.</text>
</comment>
<accession>A0A9K3JUH9</accession>